<dbReference type="Proteomes" id="UP000192783">
    <property type="component" value="Unassembled WGS sequence"/>
</dbReference>
<dbReference type="InterPro" id="IPR053737">
    <property type="entry name" value="Type_II_TA_Toxin"/>
</dbReference>
<dbReference type="NCBIfam" id="TIGR01550">
    <property type="entry name" value="DOC_P1"/>
    <property type="match status" value="1"/>
</dbReference>
<feature type="domain" description="Fido" evidence="1">
    <location>
        <begin position="6"/>
        <end position="124"/>
    </location>
</feature>
<gene>
    <name evidence="2" type="ORF">SAMN02746041_02196</name>
</gene>
<protein>
    <submittedName>
        <fullName evidence="2">Death on curing protein</fullName>
    </submittedName>
</protein>
<evidence type="ECO:0000313" key="2">
    <source>
        <dbReference type="EMBL" id="SMC25043.1"/>
    </source>
</evidence>
<dbReference type="PIRSF" id="PIRSF018297">
    <property type="entry name" value="Doc"/>
    <property type="match status" value="1"/>
</dbReference>
<keyword evidence="3" id="KW-1185">Reference proteome</keyword>
<dbReference type="OrthoDB" id="9802752at2"/>
<dbReference type="Pfam" id="PF02661">
    <property type="entry name" value="Fic"/>
    <property type="match status" value="1"/>
</dbReference>
<dbReference type="InterPro" id="IPR006440">
    <property type="entry name" value="Doc"/>
</dbReference>
<dbReference type="EMBL" id="FWXF01000011">
    <property type="protein sequence ID" value="SMC25043.1"/>
    <property type="molecule type" value="Genomic_DNA"/>
</dbReference>
<evidence type="ECO:0000313" key="3">
    <source>
        <dbReference type="Proteomes" id="UP000192783"/>
    </source>
</evidence>
<sequence>MTPDFLSLAEVLEIHRDQIERYGGRPGIRDLGLVQSALAMPAAGFGGRYLHGDLFEMAAAYLFHIVRNHPFVDGNKRTGAVAALVFLSLNGMEIEAGEDMFEQTVRAVSEGKMDNSSIAEFFREHFAG</sequence>
<dbReference type="SUPFAM" id="SSF140931">
    <property type="entry name" value="Fic-like"/>
    <property type="match status" value="1"/>
</dbReference>
<accession>A0A1W1XM65</accession>
<dbReference type="RefSeq" id="WP_084057923.1">
    <property type="nucleotide sequence ID" value="NZ_FWXF01000011.1"/>
</dbReference>
<dbReference type="GO" id="GO:0016301">
    <property type="term" value="F:kinase activity"/>
    <property type="evidence" value="ECO:0007669"/>
    <property type="project" value="InterPro"/>
</dbReference>
<reference evidence="2 3" key="1">
    <citation type="submission" date="2017-04" db="EMBL/GenBank/DDBJ databases">
        <authorList>
            <person name="Afonso C.L."/>
            <person name="Miller P.J."/>
            <person name="Scott M.A."/>
            <person name="Spackman E."/>
            <person name="Goraichik I."/>
            <person name="Dimitrov K.M."/>
            <person name="Suarez D.L."/>
            <person name="Swayne D.E."/>
        </authorList>
    </citation>
    <scope>NUCLEOTIDE SEQUENCE [LARGE SCALE GENOMIC DNA]</scope>
    <source>
        <strain evidence="2 3">DSM 13146</strain>
    </source>
</reference>
<dbReference type="Gene3D" id="1.20.120.1870">
    <property type="entry name" value="Fic/DOC protein, Fido domain"/>
    <property type="match status" value="1"/>
</dbReference>
<dbReference type="PANTHER" id="PTHR39426">
    <property type="entry name" value="HOMOLOGY TO DEATH-ON-CURING PROTEIN OF PHAGE P1"/>
    <property type="match status" value="1"/>
</dbReference>
<dbReference type="STRING" id="1121390.SAMN02746041_02196"/>
<organism evidence="2 3">
    <name type="scientific">Desulfacinum hydrothermale DSM 13146</name>
    <dbReference type="NCBI Taxonomy" id="1121390"/>
    <lineage>
        <taxon>Bacteria</taxon>
        <taxon>Pseudomonadati</taxon>
        <taxon>Thermodesulfobacteriota</taxon>
        <taxon>Syntrophobacteria</taxon>
        <taxon>Syntrophobacterales</taxon>
        <taxon>Syntrophobacteraceae</taxon>
        <taxon>Desulfacinum</taxon>
    </lineage>
</organism>
<proteinExistence type="predicted"/>
<evidence type="ECO:0000259" key="1">
    <source>
        <dbReference type="PROSITE" id="PS51459"/>
    </source>
</evidence>
<dbReference type="InterPro" id="IPR036597">
    <property type="entry name" value="Fido-like_dom_sf"/>
</dbReference>
<dbReference type="InterPro" id="IPR003812">
    <property type="entry name" value="Fido"/>
</dbReference>
<dbReference type="AlphaFoldDB" id="A0A1W1XM65"/>
<dbReference type="PANTHER" id="PTHR39426:SF1">
    <property type="entry name" value="HOMOLOGY TO DEATH-ON-CURING PROTEIN OF PHAGE P1"/>
    <property type="match status" value="1"/>
</dbReference>
<name>A0A1W1XM65_9BACT</name>
<dbReference type="PROSITE" id="PS51459">
    <property type="entry name" value="FIDO"/>
    <property type="match status" value="1"/>
</dbReference>